<sequence>MPEIVLGISVSLIVAALASDVLCSSDDYRMASPVRWIIMIVYAIPLFWEMVKANFDVAYRVITGKIEPGIVKITPDLETDLGITFLANSITLTPGTLTVDVDDEESELYIHWIKVGESPTENIAGRFVKWIRRFGE</sequence>
<dbReference type="PANTHER" id="PTHR34584:SF1">
    <property type="entry name" value="NA(+)_H(+) ANTIPORTER SUBUNIT E1"/>
    <property type="match status" value="1"/>
</dbReference>
<dbReference type="PANTHER" id="PTHR34584">
    <property type="entry name" value="NA(+)/H(+) ANTIPORTER SUBUNIT E1"/>
    <property type="match status" value="1"/>
</dbReference>
<dbReference type="AlphaFoldDB" id="M1PV47"/>
<dbReference type="GO" id="GO:0005886">
    <property type="term" value="C:plasma membrane"/>
    <property type="evidence" value="ECO:0007669"/>
    <property type="project" value="UniProtKB-SubCell"/>
</dbReference>
<reference evidence="7" key="1">
    <citation type="journal article" date="2013" name="Syst. Appl. Microbiol.">
        <title>New insights into the archaeal diversity of a hypersaline microbial mat obtained by a metagenomic approach.</title>
        <authorList>
            <person name="Lopez-Lopez A."/>
            <person name="Richter M."/>
            <person name="Pena A."/>
            <person name="Tamames J."/>
            <person name="Rossello-Mora R."/>
        </authorList>
    </citation>
    <scope>NUCLEOTIDE SEQUENCE</scope>
</reference>
<keyword evidence="3 6" id="KW-0812">Transmembrane</keyword>
<dbReference type="PIRSF" id="PIRSF019239">
    <property type="entry name" value="MrpE"/>
    <property type="match status" value="1"/>
</dbReference>
<accession>M1PV47</accession>
<keyword evidence="5 6" id="KW-0472">Membrane</keyword>
<feature type="transmembrane region" description="Helical" evidence="6">
    <location>
        <begin position="34"/>
        <end position="51"/>
    </location>
</feature>
<evidence type="ECO:0000313" key="7">
    <source>
        <dbReference type="EMBL" id="AGF92974.1"/>
    </source>
</evidence>
<evidence type="ECO:0000256" key="2">
    <source>
        <dbReference type="ARBA" id="ARBA00022475"/>
    </source>
</evidence>
<gene>
    <name evidence="7" type="ORF">FLSS-6_0029</name>
</gene>
<keyword evidence="2" id="KW-1003">Cell membrane</keyword>
<dbReference type="Pfam" id="PF01899">
    <property type="entry name" value="MNHE"/>
    <property type="match status" value="1"/>
</dbReference>
<proteinExistence type="predicted"/>
<dbReference type="EMBL" id="JX684078">
    <property type="protein sequence ID" value="AGF92974.1"/>
    <property type="molecule type" value="Genomic_DNA"/>
</dbReference>
<dbReference type="GO" id="GO:0008324">
    <property type="term" value="F:monoatomic cation transmembrane transporter activity"/>
    <property type="evidence" value="ECO:0007669"/>
    <property type="project" value="InterPro"/>
</dbReference>
<evidence type="ECO:0000256" key="1">
    <source>
        <dbReference type="ARBA" id="ARBA00004651"/>
    </source>
</evidence>
<evidence type="ECO:0000256" key="3">
    <source>
        <dbReference type="ARBA" id="ARBA00022692"/>
    </source>
</evidence>
<dbReference type="InterPro" id="IPR002758">
    <property type="entry name" value="Cation_antiport_E"/>
</dbReference>
<organism evidence="7">
    <name type="scientific">uncultured organism</name>
    <dbReference type="NCBI Taxonomy" id="155900"/>
    <lineage>
        <taxon>unclassified sequences</taxon>
        <taxon>environmental samples</taxon>
    </lineage>
</organism>
<comment type="subcellular location">
    <subcellularLocation>
        <location evidence="1">Cell membrane</location>
        <topology evidence="1">Multi-pass membrane protein</topology>
    </subcellularLocation>
</comment>
<keyword evidence="4 6" id="KW-1133">Transmembrane helix</keyword>
<evidence type="ECO:0000256" key="6">
    <source>
        <dbReference type="SAM" id="Phobius"/>
    </source>
</evidence>
<name>M1PV47_9ZZZZ</name>
<protein>
    <submittedName>
        <fullName evidence="7">Na+/H+ ion antiporter subunit family</fullName>
    </submittedName>
</protein>
<evidence type="ECO:0000256" key="4">
    <source>
        <dbReference type="ARBA" id="ARBA00022989"/>
    </source>
</evidence>
<evidence type="ECO:0000256" key="5">
    <source>
        <dbReference type="ARBA" id="ARBA00023136"/>
    </source>
</evidence>